<dbReference type="Gene3D" id="3.30.40.10">
    <property type="entry name" value="Zinc/RING finger domain, C3HC4 (zinc finger)"/>
    <property type="match status" value="1"/>
</dbReference>
<feature type="transmembrane region" description="Helical" evidence="1">
    <location>
        <begin position="12"/>
        <end position="33"/>
    </location>
</feature>
<dbReference type="EMBL" id="JASCZI010278344">
    <property type="protein sequence ID" value="MED6227158.1"/>
    <property type="molecule type" value="Genomic_DNA"/>
</dbReference>
<organism evidence="2 3">
    <name type="scientific">Stylosanthes scabra</name>
    <dbReference type="NCBI Taxonomy" id="79078"/>
    <lineage>
        <taxon>Eukaryota</taxon>
        <taxon>Viridiplantae</taxon>
        <taxon>Streptophyta</taxon>
        <taxon>Embryophyta</taxon>
        <taxon>Tracheophyta</taxon>
        <taxon>Spermatophyta</taxon>
        <taxon>Magnoliopsida</taxon>
        <taxon>eudicotyledons</taxon>
        <taxon>Gunneridae</taxon>
        <taxon>Pentapetalae</taxon>
        <taxon>rosids</taxon>
        <taxon>fabids</taxon>
        <taxon>Fabales</taxon>
        <taxon>Fabaceae</taxon>
        <taxon>Papilionoideae</taxon>
        <taxon>50 kb inversion clade</taxon>
        <taxon>dalbergioids sensu lato</taxon>
        <taxon>Dalbergieae</taxon>
        <taxon>Pterocarpus clade</taxon>
        <taxon>Stylosanthes</taxon>
    </lineage>
</organism>
<protein>
    <recommendedName>
        <fullName evidence="4">RING-type domain-containing protein</fullName>
    </recommendedName>
</protein>
<keyword evidence="3" id="KW-1185">Reference proteome</keyword>
<reference evidence="2 3" key="1">
    <citation type="journal article" date="2023" name="Plants (Basel)">
        <title>Bridging the Gap: Combining Genomics and Transcriptomics Approaches to Understand Stylosanthes scabra, an Orphan Legume from the Brazilian Caatinga.</title>
        <authorList>
            <person name="Ferreira-Neto J.R.C."/>
            <person name="da Silva M.D."/>
            <person name="Binneck E."/>
            <person name="de Melo N.F."/>
            <person name="da Silva R.H."/>
            <person name="de Melo A.L.T.M."/>
            <person name="Pandolfi V."/>
            <person name="Bustamante F.O."/>
            <person name="Brasileiro-Vidal A.C."/>
            <person name="Benko-Iseppon A.M."/>
        </authorList>
    </citation>
    <scope>NUCLEOTIDE SEQUENCE [LARGE SCALE GENOMIC DNA]</scope>
    <source>
        <tissue evidence="2">Leaves</tissue>
    </source>
</reference>
<comment type="caution">
    <text evidence="2">The sequence shown here is derived from an EMBL/GenBank/DDBJ whole genome shotgun (WGS) entry which is preliminary data.</text>
</comment>
<dbReference type="Proteomes" id="UP001341840">
    <property type="component" value="Unassembled WGS sequence"/>
</dbReference>
<proteinExistence type="predicted"/>
<gene>
    <name evidence="2" type="ORF">PIB30_110747</name>
</gene>
<evidence type="ECO:0000256" key="1">
    <source>
        <dbReference type="SAM" id="Phobius"/>
    </source>
</evidence>
<feature type="transmembrane region" description="Helical" evidence="1">
    <location>
        <begin position="45"/>
        <end position="64"/>
    </location>
</feature>
<name>A0ABU6ZYR5_9FABA</name>
<dbReference type="InterPro" id="IPR013083">
    <property type="entry name" value="Znf_RING/FYVE/PHD"/>
</dbReference>
<keyword evidence="1" id="KW-1133">Transmembrane helix</keyword>
<accession>A0ABU6ZYR5</accession>
<evidence type="ECO:0000313" key="2">
    <source>
        <dbReference type="EMBL" id="MED6227158.1"/>
    </source>
</evidence>
<feature type="non-terminal residue" evidence="2">
    <location>
        <position position="181"/>
    </location>
</feature>
<keyword evidence="1" id="KW-0812">Transmembrane</keyword>
<keyword evidence="1" id="KW-0472">Membrane</keyword>
<dbReference type="SUPFAM" id="SSF57850">
    <property type="entry name" value="RING/U-box"/>
    <property type="match status" value="1"/>
</dbReference>
<evidence type="ECO:0008006" key="4">
    <source>
        <dbReference type="Google" id="ProtNLM"/>
    </source>
</evidence>
<evidence type="ECO:0000313" key="3">
    <source>
        <dbReference type="Proteomes" id="UP001341840"/>
    </source>
</evidence>
<sequence>MPRGCGCFRRALWPMMLLPYVILITGLLLLYIGSGYKHSNNLSEFIMGLGIFMLLAFLFSFTKFESLSRAYLRDNSDGNNSIDITRNLRVVPWLDSDENLMITIEVVNRTTQEQSTEWPFSRSARVARLALRALPPSKSFKGKKEEEEGNNEWGCSICLEEFKNGELIQPLGVCVHEFHSD</sequence>